<dbReference type="GO" id="GO:0046983">
    <property type="term" value="F:protein dimerization activity"/>
    <property type="evidence" value="ECO:0007669"/>
    <property type="project" value="InterPro"/>
</dbReference>
<keyword evidence="3" id="KW-0238">DNA-binding</keyword>
<evidence type="ECO:0000256" key="3">
    <source>
        <dbReference type="ARBA" id="ARBA00023125"/>
    </source>
</evidence>
<dbReference type="PROSITE" id="PS50066">
    <property type="entry name" value="MADS_BOX_2"/>
    <property type="match status" value="1"/>
</dbReference>
<dbReference type="InterPro" id="IPR050142">
    <property type="entry name" value="MADS-box/MEF2_TF"/>
</dbReference>
<evidence type="ECO:0000256" key="5">
    <source>
        <dbReference type="ARBA" id="ARBA00023242"/>
    </source>
</evidence>
<name>A0A3L6QSI0_PANMI</name>
<feature type="domain" description="MADS-box" evidence="7">
    <location>
        <begin position="49"/>
        <end position="100"/>
    </location>
</feature>
<comment type="subcellular location">
    <subcellularLocation>
        <location evidence="1">Nucleus</location>
    </subcellularLocation>
</comment>
<dbReference type="SUPFAM" id="SSF55455">
    <property type="entry name" value="SRF-like"/>
    <property type="match status" value="1"/>
</dbReference>
<proteinExistence type="predicted"/>
<evidence type="ECO:0000256" key="4">
    <source>
        <dbReference type="ARBA" id="ARBA00023163"/>
    </source>
</evidence>
<dbReference type="Gene3D" id="3.40.1810.10">
    <property type="entry name" value="Transcription factor, MADS-box"/>
    <property type="match status" value="1"/>
</dbReference>
<dbReference type="InterPro" id="IPR002100">
    <property type="entry name" value="TF_MADSbox"/>
</dbReference>
<evidence type="ECO:0000256" key="6">
    <source>
        <dbReference type="SAM" id="MobiDB-lite"/>
    </source>
</evidence>
<reference evidence="9" key="1">
    <citation type="journal article" date="2019" name="Nat. Commun.">
        <title>The genome of broomcorn millet.</title>
        <authorList>
            <person name="Zou C."/>
            <person name="Miki D."/>
            <person name="Li D."/>
            <person name="Tang Q."/>
            <person name="Xiao L."/>
            <person name="Rajput S."/>
            <person name="Deng P."/>
            <person name="Jia W."/>
            <person name="Huang R."/>
            <person name="Zhang M."/>
            <person name="Sun Y."/>
            <person name="Hu J."/>
            <person name="Fu X."/>
            <person name="Schnable P.S."/>
            <person name="Li F."/>
            <person name="Zhang H."/>
            <person name="Feng B."/>
            <person name="Zhu X."/>
            <person name="Liu R."/>
            <person name="Schnable J.C."/>
            <person name="Zhu J.-K."/>
            <person name="Zhang H."/>
        </authorList>
    </citation>
    <scope>NUCLEOTIDE SEQUENCE [LARGE SCALE GENOMIC DNA]</scope>
</reference>
<evidence type="ECO:0000256" key="1">
    <source>
        <dbReference type="ARBA" id="ARBA00004123"/>
    </source>
</evidence>
<evidence type="ECO:0000313" key="9">
    <source>
        <dbReference type="Proteomes" id="UP000275267"/>
    </source>
</evidence>
<dbReference type="Proteomes" id="UP000275267">
    <property type="component" value="Unassembled WGS sequence"/>
</dbReference>
<dbReference type="InterPro" id="IPR036879">
    <property type="entry name" value="TF_MADSbox_sf"/>
</dbReference>
<feature type="region of interest" description="Disordered" evidence="6">
    <location>
        <begin position="199"/>
        <end position="227"/>
    </location>
</feature>
<dbReference type="PRINTS" id="PR00404">
    <property type="entry name" value="MADSDOMAIN"/>
</dbReference>
<dbReference type="PANTHER" id="PTHR48019">
    <property type="entry name" value="SERUM RESPONSE FACTOR HOMOLOG"/>
    <property type="match status" value="1"/>
</dbReference>
<dbReference type="GO" id="GO:0003677">
    <property type="term" value="F:DNA binding"/>
    <property type="evidence" value="ECO:0007669"/>
    <property type="project" value="UniProtKB-KW"/>
</dbReference>
<feature type="compositionally biased region" description="Low complexity" evidence="6">
    <location>
        <begin position="218"/>
        <end position="227"/>
    </location>
</feature>
<dbReference type="OrthoDB" id="852113at2759"/>
<dbReference type="STRING" id="4540.A0A3L6QSI0"/>
<dbReference type="GO" id="GO:0005634">
    <property type="term" value="C:nucleus"/>
    <property type="evidence" value="ECO:0007669"/>
    <property type="project" value="UniProtKB-SubCell"/>
</dbReference>
<dbReference type="EMBL" id="PQIB02000011">
    <property type="protein sequence ID" value="RLM86643.1"/>
    <property type="molecule type" value="Genomic_DNA"/>
</dbReference>
<keyword evidence="4" id="KW-0804">Transcription</keyword>
<evidence type="ECO:0000259" key="7">
    <source>
        <dbReference type="PROSITE" id="PS50066"/>
    </source>
</evidence>
<dbReference type="SMART" id="SM00432">
    <property type="entry name" value="MADS"/>
    <property type="match status" value="1"/>
</dbReference>
<gene>
    <name evidence="8" type="ORF">C2845_PM04G02150</name>
</gene>
<feature type="region of interest" description="Disordered" evidence="6">
    <location>
        <begin position="399"/>
        <end position="426"/>
    </location>
</feature>
<accession>A0A3L6QSI0</accession>
<keyword evidence="9" id="KW-1185">Reference proteome</keyword>
<comment type="caution">
    <text evidence="8">The sequence shown here is derived from an EMBL/GenBank/DDBJ whole genome shotgun (WGS) entry which is preliminary data.</text>
</comment>
<keyword evidence="2" id="KW-0805">Transcription regulation</keyword>
<dbReference type="AlphaFoldDB" id="A0A3L6QSI0"/>
<evidence type="ECO:0000256" key="2">
    <source>
        <dbReference type="ARBA" id="ARBA00023015"/>
    </source>
</evidence>
<sequence length="426" mass="46447">MSPRAGLGLRMLSVARPLAATAAPRPEPEMETEIRNYIKPLNNKAKEIRYESDGDHSVTFNKRRNGLFKVAAELSILSGAKVVAVIECESGKMFTFGTPSDGPIIDSFLSGDTPEDPILNDEAQDAELIYLQNELIRLEKLKYVQGRKMSESVSDGREIQEISKMAKLIYGNIDDLSVDELNELLRGLSWVDQEIQDRLPPPLKRGHHLEIGGSGDPSSWHSSSSHSQIQLPPRCLRWTSAQHSLKIPRSSWPLPQSSRLQPSLLSSLVSSGPPPPSSAPQVPSSHEFPLLSLSLQMPSPLPQQVDLPYQELNLNPLLPPQNHDDNTHPILQNNKISSFTGGTEGNNNPAAENQFASCHWLSLGTSNDLYYGASGSQAADMPGPSGLNQQTCDWLSKTTLGSSSEGQIPGDGNPYNKLGDMGLGHI</sequence>
<organism evidence="8 9">
    <name type="scientific">Panicum miliaceum</name>
    <name type="common">Proso millet</name>
    <name type="synonym">Broomcorn millet</name>
    <dbReference type="NCBI Taxonomy" id="4540"/>
    <lineage>
        <taxon>Eukaryota</taxon>
        <taxon>Viridiplantae</taxon>
        <taxon>Streptophyta</taxon>
        <taxon>Embryophyta</taxon>
        <taxon>Tracheophyta</taxon>
        <taxon>Spermatophyta</taxon>
        <taxon>Magnoliopsida</taxon>
        <taxon>Liliopsida</taxon>
        <taxon>Poales</taxon>
        <taxon>Poaceae</taxon>
        <taxon>PACMAD clade</taxon>
        <taxon>Panicoideae</taxon>
        <taxon>Panicodae</taxon>
        <taxon>Paniceae</taxon>
        <taxon>Panicinae</taxon>
        <taxon>Panicum</taxon>
        <taxon>Panicum sect. Panicum</taxon>
    </lineage>
</organism>
<feature type="region of interest" description="Disordered" evidence="6">
    <location>
        <begin position="265"/>
        <end position="285"/>
    </location>
</feature>
<keyword evidence="5" id="KW-0539">Nucleus</keyword>
<dbReference type="Pfam" id="PF00319">
    <property type="entry name" value="SRF-TF"/>
    <property type="match status" value="1"/>
</dbReference>
<protein>
    <recommendedName>
        <fullName evidence="7">MADS-box domain-containing protein</fullName>
    </recommendedName>
</protein>
<evidence type="ECO:0000313" key="8">
    <source>
        <dbReference type="EMBL" id="RLM86643.1"/>
    </source>
</evidence>